<proteinExistence type="predicted"/>
<accession>A0A382VNA4</accession>
<dbReference type="AlphaFoldDB" id="A0A382VNA4"/>
<evidence type="ECO:0000313" key="1">
    <source>
        <dbReference type="EMBL" id="SVD47351.1"/>
    </source>
</evidence>
<dbReference type="EMBL" id="UINC01152924">
    <property type="protein sequence ID" value="SVD47351.1"/>
    <property type="molecule type" value="Genomic_DNA"/>
</dbReference>
<organism evidence="1">
    <name type="scientific">marine metagenome</name>
    <dbReference type="NCBI Taxonomy" id="408172"/>
    <lineage>
        <taxon>unclassified sequences</taxon>
        <taxon>metagenomes</taxon>
        <taxon>ecological metagenomes</taxon>
    </lineage>
</organism>
<sequence>MEDERWCINKVAHLTKSSIDEAGKIVEKAVEGREILKESPDYHTWFHQRFAPSVVEISFDEYSRTAIDALKILSSVAATDFGSSRQRDFGQLWGDMTRGYLAESAFQIFLRKHGIDSKLAHEKGKMEDFLESDIPYVKTAKDDSLREARTKVGIKGTKWNGIWLDIPGDQYSHSDYHVLVKVGVHRDHLFGYFRSLGFIDRILEEGRENQALVDPEEISLVSNIVPEFKPISAYICGFVRNTGPAMKIQTHGSEIFDGKL</sequence>
<feature type="non-terminal residue" evidence="1">
    <location>
        <position position="260"/>
    </location>
</feature>
<gene>
    <name evidence="1" type="ORF">METZ01_LOCUS400205</name>
</gene>
<reference evidence="1" key="1">
    <citation type="submission" date="2018-05" db="EMBL/GenBank/DDBJ databases">
        <authorList>
            <person name="Lanie J.A."/>
            <person name="Ng W.-L."/>
            <person name="Kazmierczak K.M."/>
            <person name="Andrzejewski T.M."/>
            <person name="Davidsen T.M."/>
            <person name="Wayne K.J."/>
            <person name="Tettelin H."/>
            <person name="Glass J.I."/>
            <person name="Rusch D."/>
            <person name="Podicherti R."/>
            <person name="Tsui H.-C.T."/>
            <person name="Winkler M.E."/>
        </authorList>
    </citation>
    <scope>NUCLEOTIDE SEQUENCE</scope>
</reference>
<name>A0A382VNA4_9ZZZZ</name>
<protein>
    <submittedName>
        <fullName evidence="1">Uncharacterized protein</fullName>
    </submittedName>
</protein>